<keyword evidence="3" id="KW-1185">Reference proteome</keyword>
<sequence length="171" mass="18762">MFSEPTPLKELMSHFPQAGEVIWIGLRTATRKEVNVVEETVARIGTGLEGDRYKGNADSKRQVTLIQAEHLAAVGSYLGRGIINPILLRRNIVVHGINLLALKDHRILIGDAVLEMTGLCHPCSRMEEVLGEGGYNAMRGHGGITARVVQEGAIRVGDKVLIEKMPWKCES</sequence>
<gene>
    <name evidence="2" type="ordered locus">Runsl_5402</name>
</gene>
<dbReference type="EMBL" id="CP002859">
    <property type="protein sequence ID" value="AEI51693.1"/>
    <property type="molecule type" value="Genomic_DNA"/>
</dbReference>
<name>A0A7U4E8G5_RUNSL</name>
<evidence type="ECO:0000259" key="1">
    <source>
        <dbReference type="PROSITE" id="PS51340"/>
    </source>
</evidence>
<dbReference type="GO" id="GO:0030151">
    <property type="term" value="F:molybdenum ion binding"/>
    <property type="evidence" value="ECO:0007669"/>
    <property type="project" value="InterPro"/>
</dbReference>
<dbReference type="Proteomes" id="UP000000493">
    <property type="component" value="Chromosome"/>
</dbReference>
<evidence type="ECO:0000313" key="3">
    <source>
        <dbReference type="Proteomes" id="UP000000493"/>
    </source>
</evidence>
<dbReference type="PROSITE" id="PS51340">
    <property type="entry name" value="MOSC"/>
    <property type="match status" value="1"/>
</dbReference>
<reference evidence="2 3" key="2">
    <citation type="journal article" date="2012" name="Stand. Genomic Sci.">
        <title>Complete genome sequence of the aquatic bacterium Runella slithyformis type strain (LSU 4(T)).</title>
        <authorList>
            <person name="Copeland A."/>
            <person name="Zhang X."/>
            <person name="Misra M."/>
            <person name="Lapidus A."/>
            <person name="Nolan M."/>
            <person name="Lucas S."/>
            <person name="Deshpande S."/>
            <person name="Cheng J.F."/>
            <person name="Tapia R."/>
            <person name="Goodwin L.A."/>
            <person name="Pitluck S."/>
            <person name="Liolios K."/>
            <person name="Pagani I."/>
            <person name="Ivanova N."/>
            <person name="Mikhailova N."/>
            <person name="Pati A."/>
            <person name="Chen A."/>
            <person name="Palaniappan K."/>
            <person name="Land M."/>
            <person name="Hauser L."/>
            <person name="Pan C."/>
            <person name="Jeffries C.D."/>
            <person name="Detter J.C."/>
            <person name="Brambilla E.M."/>
            <person name="Rohde M."/>
            <person name="Djao O.D."/>
            <person name="Goker M."/>
            <person name="Sikorski J."/>
            <person name="Tindall B.J."/>
            <person name="Woyke T."/>
            <person name="Bristow J."/>
            <person name="Eisen J.A."/>
            <person name="Markowitz V."/>
            <person name="Hugenholtz P."/>
            <person name="Kyrpides N.C."/>
            <person name="Klenk H.P."/>
            <person name="Mavromatis K."/>
        </authorList>
    </citation>
    <scope>NUCLEOTIDE SEQUENCE [LARGE SCALE GENOMIC DNA]</scope>
    <source>
        <strain evidence="3">ATCC 29530 / DSM 19594 / LMG 11500 / NCIMB 11436 / LSU 4</strain>
    </source>
</reference>
<dbReference type="Pfam" id="PF03473">
    <property type="entry name" value="MOSC"/>
    <property type="match status" value="1"/>
</dbReference>
<dbReference type="SUPFAM" id="SSF50800">
    <property type="entry name" value="PK beta-barrel domain-like"/>
    <property type="match status" value="1"/>
</dbReference>
<dbReference type="InterPro" id="IPR052716">
    <property type="entry name" value="MOSC_domain"/>
</dbReference>
<dbReference type="AlphaFoldDB" id="A0A7U4E8G5"/>
<proteinExistence type="predicted"/>
<dbReference type="GO" id="GO:0003824">
    <property type="term" value="F:catalytic activity"/>
    <property type="evidence" value="ECO:0007669"/>
    <property type="project" value="InterPro"/>
</dbReference>
<dbReference type="KEGG" id="rsi:Runsl_5402"/>
<accession>A0A7U4E8G5</accession>
<dbReference type="GO" id="GO:0030170">
    <property type="term" value="F:pyridoxal phosphate binding"/>
    <property type="evidence" value="ECO:0007669"/>
    <property type="project" value="InterPro"/>
</dbReference>
<organism evidence="2 3">
    <name type="scientific">Runella slithyformis (strain ATCC 29530 / DSM 19594 / LMG 11500 / NCIMB 11436 / LSU 4)</name>
    <dbReference type="NCBI Taxonomy" id="761193"/>
    <lineage>
        <taxon>Bacteria</taxon>
        <taxon>Pseudomonadati</taxon>
        <taxon>Bacteroidota</taxon>
        <taxon>Cytophagia</taxon>
        <taxon>Cytophagales</taxon>
        <taxon>Spirosomataceae</taxon>
        <taxon>Runella</taxon>
    </lineage>
</organism>
<dbReference type="InterPro" id="IPR005302">
    <property type="entry name" value="MoCF_Sase_C"/>
</dbReference>
<dbReference type="InterPro" id="IPR011037">
    <property type="entry name" value="Pyrv_Knase-like_insert_dom_sf"/>
</dbReference>
<evidence type="ECO:0000313" key="2">
    <source>
        <dbReference type="EMBL" id="AEI51693.1"/>
    </source>
</evidence>
<reference evidence="3" key="1">
    <citation type="submission" date="2011-06" db="EMBL/GenBank/DDBJ databases">
        <title>The complete genome of chromosome of Runella slithyformis DSM 19594.</title>
        <authorList>
            <consortium name="US DOE Joint Genome Institute (JGI-PGF)"/>
            <person name="Lucas S."/>
            <person name="Han J."/>
            <person name="Lapidus A."/>
            <person name="Bruce D."/>
            <person name="Goodwin L."/>
            <person name="Pitluck S."/>
            <person name="Peters L."/>
            <person name="Kyrpides N."/>
            <person name="Mavromatis K."/>
            <person name="Ivanova N."/>
            <person name="Ovchinnikova G."/>
            <person name="Zhang X."/>
            <person name="Misra M."/>
            <person name="Detter J.C."/>
            <person name="Tapia R."/>
            <person name="Han C."/>
            <person name="Land M."/>
            <person name="Hauser L."/>
            <person name="Markowitz V."/>
            <person name="Cheng J.-F."/>
            <person name="Hugenholtz P."/>
            <person name="Woyke T."/>
            <person name="Wu D."/>
            <person name="Tindall B."/>
            <person name="Faehrich R."/>
            <person name="Brambilla E."/>
            <person name="Klenk H.-P."/>
            <person name="Eisen J.A."/>
        </authorList>
    </citation>
    <scope>NUCLEOTIDE SEQUENCE [LARGE SCALE GENOMIC DNA]</scope>
    <source>
        <strain evidence="3">ATCC 29530 / DSM 19594 / LMG 11500 / NCIMB 11436 / LSU 4</strain>
    </source>
</reference>
<protein>
    <submittedName>
        <fullName evidence="2">MOSC domain containing protein</fullName>
    </submittedName>
</protein>
<dbReference type="RefSeq" id="WP_013930961.1">
    <property type="nucleotide sequence ID" value="NC_015703.1"/>
</dbReference>
<dbReference type="PANTHER" id="PTHR36930:SF1">
    <property type="entry name" value="MOSC DOMAIN-CONTAINING PROTEIN"/>
    <property type="match status" value="1"/>
</dbReference>
<dbReference type="PANTHER" id="PTHR36930">
    <property type="entry name" value="METAL-SULFUR CLUSTER BIOSYNTHESIS PROTEINS YUAD-RELATED"/>
    <property type="match status" value="1"/>
</dbReference>
<feature type="domain" description="MOSC" evidence="1">
    <location>
        <begin position="34"/>
        <end position="163"/>
    </location>
</feature>
<dbReference type="Gene3D" id="2.40.33.20">
    <property type="entry name" value="PK beta-barrel domain-like"/>
    <property type="match status" value="1"/>
</dbReference>